<organism evidence="1 2">
    <name type="scientific">Streptococcus ictaluri 707-05</name>
    <dbReference type="NCBI Taxonomy" id="764299"/>
    <lineage>
        <taxon>Bacteria</taxon>
        <taxon>Bacillati</taxon>
        <taxon>Bacillota</taxon>
        <taxon>Bacilli</taxon>
        <taxon>Lactobacillales</taxon>
        <taxon>Streptococcaceae</taxon>
        <taxon>Streptococcus</taxon>
    </lineage>
</organism>
<name>G5K2K0_9STRE</name>
<dbReference type="RefSeq" id="WP_008089087.1">
    <property type="nucleotide sequence ID" value="NZ_AEUX02000006.1"/>
</dbReference>
<keyword evidence="2" id="KW-1185">Reference proteome</keyword>
<dbReference type="OrthoDB" id="2232188at2"/>
<dbReference type="EMBL" id="AEUX02000006">
    <property type="protein sequence ID" value="EHI69629.1"/>
    <property type="molecule type" value="Genomic_DNA"/>
</dbReference>
<dbReference type="Proteomes" id="UP000003330">
    <property type="component" value="Unassembled WGS sequence"/>
</dbReference>
<sequence length="62" mass="7260">MIQCYFLDGLGSNAYYVSELRKDLAAQQIELAYLPLPGHPNEESHDIRDLEAFKDWFQEKNQ</sequence>
<proteinExistence type="predicted"/>
<reference evidence="1 2" key="1">
    <citation type="journal article" date="2014" name="Int. J. Syst. Evol. Microbiol.">
        <title>Phylogenomics and the dynamic genome evolution of the genus Streptococcus.</title>
        <authorList>
            <consortium name="The Broad Institute Genome Sequencing Platform"/>
            <person name="Richards V.P."/>
            <person name="Palmer S.R."/>
            <person name="Pavinski Bitar P.D."/>
            <person name="Qin X."/>
            <person name="Weinstock G.M."/>
            <person name="Highlander S.K."/>
            <person name="Town C.D."/>
            <person name="Burne R.A."/>
            <person name="Stanhope M.J."/>
        </authorList>
    </citation>
    <scope>NUCLEOTIDE SEQUENCE [LARGE SCALE GENOMIC DNA]</scope>
    <source>
        <strain evidence="1 2">707-05</strain>
    </source>
</reference>
<evidence type="ECO:0000313" key="1">
    <source>
        <dbReference type="EMBL" id="EHI69629.1"/>
    </source>
</evidence>
<dbReference type="STRING" id="764299.STRIC_1012"/>
<accession>G5K2K0</accession>
<protein>
    <submittedName>
        <fullName evidence="1">Uncharacterized protein</fullName>
    </submittedName>
</protein>
<comment type="caution">
    <text evidence="1">The sequence shown here is derived from an EMBL/GenBank/DDBJ whole genome shotgun (WGS) entry which is preliminary data.</text>
</comment>
<evidence type="ECO:0000313" key="2">
    <source>
        <dbReference type="Proteomes" id="UP000003330"/>
    </source>
</evidence>
<dbReference type="AlphaFoldDB" id="G5K2K0"/>
<gene>
    <name evidence="1" type="ORF">STRIC_1012</name>
</gene>